<dbReference type="GO" id="GO:1904680">
    <property type="term" value="F:peptide transmembrane transporter activity"/>
    <property type="evidence" value="ECO:0007669"/>
    <property type="project" value="TreeGrafter"/>
</dbReference>
<dbReference type="Gene3D" id="3.90.76.10">
    <property type="entry name" value="Dipeptide-binding Protein, Domain 1"/>
    <property type="match status" value="1"/>
</dbReference>
<evidence type="ECO:0000259" key="2">
    <source>
        <dbReference type="Pfam" id="PF00496"/>
    </source>
</evidence>
<dbReference type="SUPFAM" id="SSF53850">
    <property type="entry name" value="Periplasmic binding protein-like II"/>
    <property type="match status" value="1"/>
</dbReference>
<name>A0A1J5I621_9BACT</name>
<evidence type="ECO:0000313" key="4">
    <source>
        <dbReference type="Proteomes" id="UP000182344"/>
    </source>
</evidence>
<keyword evidence="1" id="KW-1133">Transmembrane helix</keyword>
<dbReference type="Gene3D" id="3.40.190.10">
    <property type="entry name" value="Periplasmic binding protein-like II"/>
    <property type="match status" value="1"/>
</dbReference>
<dbReference type="PANTHER" id="PTHR30290">
    <property type="entry name" value="PERIPLASMIC BINDING COMPONENT OF ABC TRANSPORTER"/>
    <property type="match status" value="1"/>
</dbReference>
<proteinExistence type="predicted"/>
<dbReference type="Proteomes" id="UP000182344">
    <property type="component" value="Unassembled WGS sequence"/>
</dbReference>
<comment type="caution">
    <text evidence="3">The sequence shown here is derived from an EMBL/GenBank/DDBJ whole genome shotgun (WGS) entry which is preliminary data.</text>
</comment>
<dbReference type="AlphaFoldDB" id="A0A1J5I621"/>
<sequence>MFTKIRFKFELYFFYFKKNLIYLTLGLIFGTIAVSYQKQIISLYQKYHRPVLKIGIEGLYPTNNLPPIITNQISHGLTQTTQNDKNVISPIVKELTINQDKNIYQFKIDTTKTWHDGKKLSSQDIKYNIPHLTFSSISPEILTVASDNPFSPLESLLAKPLFRNNLIGLGEYRVDHINYKDGYVNYLKLTSTSLSTIIYRFYQNQTDLINAFKIGEVNQISLNSIPADLESGWKINISKNISTNTKYSAIFLNTQKLNVKQLRQALAYATPKSTDKNDRCLSPISSTSWAYNPTIKEYNFNPTHARELFTNNKIDSINLSVGDRNLLSTAESVKKSWEEILKIKVNLTVGRIDTENFDAIIHYGSIPSDPDQYVFWHSTQTKSNVTKLNNPKIDKLLEDGRATFDTIERKKIYQDFQKTLLEESPAIFLSYPTIYTITRVK</sequence>
<dbReference type="GO" id="GO:0043190">
    <property type="term" value="C:ATP-binding cassette (ABC) transporter complex"/>
    <property type="evidence" value="ECO:0007669"/>
    <property type="project" value="InterPro"/>
</dbReference>
<evidence type="ECO:0000256" key="1">
    <source>
        <dbReference type="SAM" id="Phobius"/>
    </source>
</evidence>
<accession>A0A1J5I621</accession>
<dbReference type="Pfam" id="PF00496">
    <property type="entry name" value="SBP_bac_5"/>
    <property type="match status" value="1"/>
</dbReference>
<dbReference type="InterPro" id="IPR039424">
    <property type="entry name" value="SBP_5"/>
</dbReference>
<protein>
    <recommendedName>
        <fullName evidence="2">Solute-binding protein family 5 domain-containing protein</fullName>
    </recommendedName>
</protein>
<dbReference type="PANTHER" id="PTHR30290:SF81">
    <property type="entry name" value="OLIGOPEPTIDE-BINDING PROTEIN OPPA"/>
    <property type="match status" value="1"/>
</dbReference>
<dbReference type="GO" id="GO:0015833">
    <property type="term" value="P:peptide transport"/>
    <property type="evidence" value="ECO:0007669"/>
    <property type="project" value="TreeGrafter"/>
</dbReference>
<dbReference type="Gene3D" id="3.10.105.10">
    <property type="entry name" value="Dipeptide-binding Protein, Domain 3"/>
    <property type="match status" value="1"/>
</dbReference>
<dbReference type="EMBL" id="MNZO01000004">
    <property type="protein sequence ID" value="OIP87846.1"/>
    <property type="molecule type" value="Genomic_DNA"/>
</dbReference>
<keyword evidence="1" id="KW-0812">Transmembrane</keyword>
<dbReference type="STRING" id="1805376.AUK05_00255"/>
<dbReference type="GO" id="GO:0042597">
    <property type="term" value="C:periplasmic space"/>
    <property type="evidence" value="ECO:0007669"/>
    <property type="project" value="UniProtKB-ARBA"/>
</dbReference>
<feature type="transmembrane region" description="Helical" evidence="1">
    <location>
        <begin position="20"/>
        <end position="36"/>
    </location>
</feature>
<keyword evidence="1" id="KW-0472">Membrane</keyword>
<gene>
    <name evidence="3" type="ORF">AUK05_00255</name>
</gene>
<evidence type="ECO:0000313" key="3">
    <source>
        <dbReference type="EMBL" id="OIP87846.1"/>
    </source>
</evidence>
<organism evidence="3 4">
    <name type="scientific">Candidatus Shapirobacteria bacterium CG2_30_35_20</name>
    <dbReference type="NCBI Taxonomy" id="1805376"/>
    <lineage>
        <taxon>Bacteria</taxon>
        <taxon>Candidatus Shapironibacteriota</taxon>
    </lineage>
</organism>
<dbReference type="InterPro" id="IPR030678">
    <property type="entry name" value="Peptide/Ni-bd"/>
</dbReference>
<dbReference type="InterPro" id="IPR000914">
    <property type="entry name" value="SBP_5_dom"/>
</dbReference>
<reference evidence="3 4" key="1">
    <citation type="journal article" date="2016" name="Environ. Microbiol.">
        <title>Genomic resolution of a cold subsurface aquifer community provides metabolic insights for novel microbes adapted to high CO concentrations.</title>
        <authorList>
            <person name="Probst A.J."/>
            <person name="Castelle C.J."/>
            <person name="Singh A."/>
            <person name="Brown C.T."/>
            <person name="Anantharaman K."/>
            <person name="Sharon I."/>
            <person name="Hug L.A."/>
            <person name="Burstein D."/>
            <person name="Emerson J.B."/>
            <person name="Thomas B.C."/>
            <person name="Banfield J.F."/>
        </authorList>
    </citation>
    <scope>NUCLEOTIDE SEQUENCE [LARGE SCALE GENOMIC DNA]</scope>
    <source>
        <strain evidence="3">CG2_30_35_20</strain>
    </source>
</reference>
<dbReference type="PIRSF" id="PIRSF002741">
    <property type="entry name" value="MppA"/>
    <property type="match status" value="1"/>
</dbReference>
<feature type="domain" description="Solute-binding protein family 5" evidence="2">
    <location>
        <begin position="140"/>
        <end position="381"/>
    </location>
</feature>